<sequence>MGLISSSSTQKNETQPAETFPRLGVVAYLSRHGPVVAHFLAALDILRTYPDYESCMPSLYPAQLAIDWDFSSSSIPRNAITNPLLLTPEEIAAEWDPWKLAALISGSAQDLAALAAAVGQAQRDVHDVDRVLEDTRRKLVPIAGGRRRAYSEVLQSLTPTRGGFGDGRAELVEKYKVDRDWDVYKLREVFTEAQADVGRLMGRLANLKTELREKRQVVEDFRHRWNI</sequence>
<dbReference type="EMBL" id="WIGO01000338">
    <property type="protein sequence ID" value="KAF6816323.1"/>
    <property type="molecule type" value="Genomic_DNA"/>
</dbReference>
<comment type="caution">
    <text evidence="1">The sequence shown here is derived from an EMBL/GenBank/DDBJ whole genome shotgun (WGS) entry which is preliminary data.</text>
</comment>
<organism evidence="1 2">
    <name type="scientific">Colletotrichum plurivorum</name>
    <dbReference type="NCBI Taxonomy" id="2175906"/>
    <lineage>
        <taxon>Eukaryota</taxon>
        <taxon>Fungi</taxon>
        <taxon>Dikarya</taxon>
        <taxon>Ascomycota</taxon>
        <taxon>Pezizomycotina</taxon>
        <taxon>Sordariomycetes</taxon>
        <taxon>Hypocreomycetidae</taxon>
        <taxon>Glomerellales</taxon>
        <taxon>Glomerellaceae</taxon>
        <taxon>Colletotrichum</taxon>
        <taxon>Colletotrichum orchidearum species complex</taxon>
    </lineage>
</organism>
<accession>A0A8H6JPI6</accession>
<proteinExistence type="predicted"/>
<evidence type="ECO:0000313" key="1">
    <source>
        <dbReference type="EMBL" id="KAF6816323.1"/>
    </source>
</evidence>
<dbReference type="AlphaFoldDB" id="A0A8H6JPI6"/>
<gene>
    <name evidence="1" type="ORF">CPLU01_13884</name>
</gene>
<dbReference type="Proteomes" id="UP000654918">
    <property type="component" value="Unassembled WGS sequence"/>
</dbReference>
<reference evidence="1" key="1">
    <citation type="journal article" date="2020" name="Phytopathology">
        <title>Genome Sequence Resources of Colletotrichum truncatum, C. plurivorum, C. musicola, and C. sojae: Four Species Pathogenic to Soybean (Glycine max).</title>
        <authorList>
            <person name="Rogerio F."/>
            <person name="Boufleur T.R."/>
            <person name="Ciampi-Guillardi M."/>
            <person name="Sukno S.A."/>
            <person name="Thon M.R."/>
            <person name="Massola Junior N.S."/>
            <person name="Baroncelli R."/>
        </authorList>
    </citation>
    <scope>NUCLEOTIDE SEQUENCE</scope>
    <source>
        <strain evidence="1">LFN00145</strain>
    </source>
</reference>
<name>A0A8H6JPI6_9PEZI</name>
<keyword evidence="2" id="KW-1185">Reference proteome</keyword>
<evidence type="ECO:0000313" key="2">
    <source>
        <dbReference type="Proteomes" id="UP000654918"/>
    </source>
</evidence>
<protein>
    <submittedName>
        <fullName evidence="1">Uncharacterized protein</fullName>
    </submittedName>
</protein>